<dbReference type="AlphaFoldDB" id="A0A8E2DYJ4"/>
<name>A0A8E2DYJ4_9PEZI</name>
<keyword evidence="2" id="KW-1185">Reference proteome</keyword>
<accession>A0A8E2DYJ4</accession>
<evidence type="ECO:0000313" key="1">
    <source>
        <dbReference type="EMBL" id="OCK73950.1"/>
    </source>
</evidence>
<organism evidence="1 2">
    <name type="scientific">Lepidopterella palustris CBS 459.81</name>
    <dbReference type="NCBI Taxonomy" id="1314670"/>
    <lineage>
        <taxon>Eukaryota</taxon>
        <taxon>Fungi</taxon>
        <taxon>Dikarya</taxon>
        <taxon>Ascomycota</taxon>
        <taxon>Pezizomycotina</taxon>
        <taxon>Dothideomycetes</taxon>
        <taxon>Pleosporomycetidae</taxon>
        <taxon>Mytilinidiales</taxon>
        <taxon>Argynnaceae</taxon>
        <taxon>Lepidopterella</taxon>
    </lineage>
</organism>
<sequence length="114" mass="12338">MAQTSSKSALFWRTILSVAMGGTLASFAAPVIAGYTGATLASVIVTNIAIGVIGSTVSTVTNNLVTDEHLGVEYRPYDARITFRNSISNFLDVLLHAVIQAIRQRREDTFHRVL</sequence>
<evidence type="ECO:0000313" key="2">
    <source>
        <dbReference type="Proteomes" id="UP000250266"/>
    </source>
</evidence>
<dbReference type="Proteomes" id="UP000250266">
    <property type="component" value="Unassembled WGS sequence"/>
</dbReference>
<gene>
    <name evidence="1" type="ORF">K432DRAFT_410276</name>
</gene>
<reference evidence="1 2" key="1">
    <citation type="journal article" date="2016" name="Nat. Commun.">
        <title>Ectomycorrhizal ecology is imprinted in the genome of the dominant symbiotic fungus Cenococcum geophilum.</title>
        <authorList>
            <consortium name="DOE Joint Genome Institute"/>
            <person name="Peter M."/>
            <person name="Kohler A."/>
            <person name="Ohm R.A."/>
            <person name="Kuo A."/>
            <person name="Krutzmann J."/>
            <person name="Morin E."/>
            <person name="Arend M."/>
            <person name="Barry K.W."/>
            <person name="Binder M."/>
            <person name="Choi C."/>
            <person name="Clum A."/>
            <person name="Copeland A."/>
            <person name="Grisel N."/>
            <person name="Haridas S."/>
            <person name="Kipfer T."/>
            <person name="LaButti K."/>
            <person name="Lindquist E."/>
            <person name="Lipzen A."/>
            <person name="Maire R."/>
            <person name="Meier B."/>
            <person name="Mihaltcheva S."/>
            <person name="Molinier V."/>
            <person name="Murat C."/>
            <person name="Poggeler S."/>
            <person name="Quandt C.A."/>
            <person name="Sperisen C."/>
            <person name="Tritt A."/>
            <person name="Tisserant E."/>
            <person name="Crous P.W."/>
            <person name="Henrissat B."/>
            <person name="Nehls U."/>
            <person name="Egli S."/>
            <person name="Spatafora J.W."/>
            <person name="Grigoriev I.V."/>
            <person name="Martin F.M."/>
        </authorList>
    </citation>
    <scope>NUCLEOTIDE SEQUENCE [LARGE SCALE GENOMIC DNA]</scope>
    <source>
        <strain evidence="1 2">CBS 459.81</strain>
    </source>
</reference>
<protein>
    <submittedName>
        <fullName evidence="1">Uncharacterized protein</fullName>
    </submittedName>
</protein>
<dbReference type="EMBL" id="KV745607">
    <property type="protein sequence ID" value="OCK73950.1"/>
    <property type="molecule type" value="Genomic_DNA"/>
</dbReference>
<proteinExistence type="predicted"/>